<dbReference type="Pfam" id="PF14062">
    <property type="entry name" value="DUF4253"/>
    <property type="match status" value="1"/>
</dbReference>
<reference evidence="2 3" key="1">
    <citation type="submission" date="2015-08" db="EMBL/GenBank/DDBJ databases">
        <title>Whole genome sequence of Flavobacterium akiainvivens IK-1T, from decaying Wikstroemia oahuensis, an endemic Hawaiian shrub.</title>
        <authorList>
            <person name="Wan X."/>
            <person name="Hou S."/>
            <person name="Saito J."/>
            <person name="Donachie S."/>
        </authorList>
    </citation>
    <scope>NUCLEOTIDE SEQUENCE [LARGE SCALE GENOMIC DNA]</scope>
    <source>
        <strain evidence="2 3">IK-1</strain>
    </source>
</reference>
<protein>
    <recommendedName>
        <fullName evidence="1">DUF4253 domain-containing protein</fullName>
    </recommendedName>
</protein>
<dbReference type="STRING" id="1202724.AM493_13945"/>
<evidence type="ECO:0000313" key="2">
    <source>
        <dbReference type="EMBL" id="KOS07012.1"/>
    </source>
</evidence>
<feature type="domain" description="DUF4253" evidence="1">
    <location>
        <begin position="116"/>
        <end position="212"/>
    </location>
</feature>
<dbReference type="AlphaFoldDB" id="A0A0M9VIU7"/>
<keyword evidence="3" id="KW-1185">Reference proteome</keyword>
<gene>
    <name evidence="2" type="ORF">AM493_13945</name>
</gene>
<organism evidence="2 3">
    <name type="scientific">Flavobacterium akiainvivens</name>
    <dbReference type="NCBI Taxonomy" id="1202724"/>
    <lineage>
        <taxon>Bacteria</taxon>
        <taxon>Pseudomonadati</taxon>
        <taxon>Bacteroidota</taxon>
        <taxon>Flavobacteriia</taxon>
        <taxon>Flavobacteriales</taxon>
        <taxon>Flavobacteriaceae</taxon>
        <taxon>Flavobacterium</taxon>
    </lineage>
</organism>
<dbReference type="PATRIC" id="fig|1202724.3.peg.2892"/>
<comment type="caution">
    <text evidence="2">The sequence shown here is derived from an EMBL/GenBank/DDBJ whole genome shotgun (WGS) entry which is preliminary data.</text>
</comment>
<dbReference type="InterPro" id="IPR025349">
    <property type="entry name" value="DUF4253"/>
</dbReference>
<name>A0A0M9VIU7_9FLAO</name>
<evidence type="ECO:0000313" key="3">
    <source>
        <dbReference type="Proteomes" id="UP000037755"/>
    </source>
</evidence>
<accession>A0A0M9VIU7</accession>
<dbReference type="OrthoDB" id="4827574at2"/>
<dbReference type="Proteomes" id="UP000037755">
    <property type="component" value="Unassembled WGS sequence"/>
</dbReference>
<dbReference type="RefSeq" id="WP_054408643.1">
    <property type="nucleotide sequence ID" value="NZ_FOYA01000009.1"/>
</dbReference>
<proteinExistence type="predicted"/>
<dbReference type="EMBL" id="LIYD01000005">
    <property type="protein sequence ID" value="KOS07012.1"/>
    <property type="molecule type" value="Genomic_DNA"/>
</dbReference>
<sequence>MSLFSFFGFGKNKKAPEKANTPAPAIEVLPGFDADVIATLGAFSKLPLQKLPAIDSEDSCTIPGAFFNGYLALMTGKDDINGKALKLKQLYNGTQYRFFVFDGDDNSSGIGLILGSELDILRYRLTNAYNYDLSPDDVLAKIEDLDARLGVSIVGCGMDWIELRFDRLPADMDAFADEMYAFCPDSVDQGVGDIASLKQAIADMHGMYFWWD</sequence>
<evidence type="ECO:0000259" key="1">
    <source>
        <dbReference type="Pfam" id="PF14062"/>
    </source>
</evidence>